<evidence type="ECO:0000313" key="5">
    <source>
        <dbReference type="Proteomes" id="UP000256424"/>
    </source>
</evidence>
<dbReference type="RefSeq" id="WP_104763020.1">
    <property type="nucleotide sequence ID" value="NZ_FZPM01000012.1"/>
</dbReference>
<dbReference type="Pfam" id="PF10615">
    <property type="entry name" value="DUF2470"/>
    <property type="match status" value="1"/>
</dbReference>
<dbReference type="SUPFAM" id="SSF50475">
    <property type="entry name" value="FMN-binding split barrel"/>
    <property type="match status" value="1"/>
</dbReference>
<keyword evidence="1" id="KW-0560">Oxidoreductase</keyword>
<dbReference type="NCBIfam" id="TIGR04109">
    <property type="entry name" value="heme_ox_HugZ"/>
    <property type="match status" value="1"/>
</dbReference>
<comment type="caution">
    <text evidence="4">The sequence shown here is derived from an EMBL/GenBank/DDBJ whole genome shotgun (WGS) entry which is preliminary data.</text>
</comment>
<dbReference type="EMBL" id="NXLW01000002">
    <property type="protein sequence ID" value="RDU73407.1"/>
    <property type="molecule type" value="Genomic_DNA"/>
</dbReference>
<dbReference type="InterPro" id="IPR019595">
    <property type="entry name" value="DUF2470"/>
</dbReference>
<evidence type="ECO:0000259" key="2">
    <source>
        <dbReference type="Pfam" id="PF01243"/>
    </source>
</evidence>
<dbReference type="InterPro" id="IPR026324">
    <property type="entry name" value="Haem_oxygenase_HugZ"/>
</dbReference>
<dbReference type="InterPro" id="IPR052019">
    <property type="entry name" value="F420H2_bilvrd_red/Heme_oxyg"/>
</dbReference>
<accession>A0A3D8J7D0</accession>
<dbReference type="OrthoDB" id="92793at2"/>
<reference evidence="4 5" key="1">
    <citation type="submission" date="2018-04" db="EMBL/GenBank/DDBJ databases">
        <title>Novel Campyloabacter and Helicobacter Species and Strains.</title>
        <authorList>
            <person name="Mannion A.J."/>
            <person name="Shen Z."/>
            <person name="Fox J.G."/>
        </authorList>
    </citation>
    <scope>NUCLEOTIDE SEQUENCE [LARGE SCALE GENOMIC DNA]</scope>
    <source>
        <strain evidence="4 5">MIT 97-5075</strain>
    </source>
</reference>
<dbReference type="InterPro" id="IPR011576">
    <property type="entry name" value="Pyridox_Oxase_N"/>
</dbReference>
<gene>
    <name evidence="4" type="primary">hugZ</name>
    <name evidence="4" type="ORF">CQA66_01720</name>
</gene>
<dbReference type="Proteomes" id="UP000256424">
    <property type="component" value="Unassembled WGS sequence"/>
</dbReference>
<feature type="domain" description="Pyridoxamine 5'-phosphate oxidase N-terminal" evidence="2">
    <location>
        <begin position="83"/>
        <end position="218"/>
    </location>
</feature>
<sequence length="251" mass="28379">MSVASIKEHMNNHHIEELKGLVRLYGGFEANTISLTHVDSHGLTIQADEKEVFAPFPAKTEEKDYKNAIIALCSTIHKKPENIQQEIEEFMESLNTILLSTLSTDNLPNISYSPLLRYNKEYFLYISEVAEHYTNLKNNPESLQVMLIEDESQTKTILARKRLIYNASAEFLPRDSFFDAVYDAFEQRMGGKSGGIGAIREMTDFHLIKLHFKQGRFVKGFGQAYKIAQDGTITHVGGGKGGMPHGMPHKR</sequence>
<dbReference type="Pfam" id="PF01243">
    <property type="entry name" value="PNPOx_N"/>
    <property type="match status" value="1"/>
</dbReference>
<feature type="domain" description="DUF2470" evidence="3">
    <location>
        <begin position="4"/>
        <end position="66"/>
    </location>
</feature>
<protein>
    <submittedName>
        <fullName evidence="4">HugZ family heme oxygenase</fullName>
    </submittedName>
</protein>
<dbReference type="PANTHER" id="PTHR35176:SF6">
    <property type="entry name" value="HEME OXYGENASE HI_0854-RELATED"/>
    <property type="match status" value="1"/>
</dbReference>
<dbReference type="GO" id="GO:0070967">
    <property type="term" value="F:coenzyme F420 binding"/>
    <property type="evidence" value="ECO:0007669"/>
    <property type="project" value="TreeGrafter"/>
</dbReference>
<dbReference type="GO" id="GO:0005829">
    <property type="term" value="C:cytosol"/>
    <property type="evidence" value="ECO:0007669"/>
    <property type="project" value="TreeGrafter"/>
</dbReference>
<dbReference type="Gene3D" id="2.30.110.10">
    <property type="entry name" value="Electron Transport, Fmn-binding Protein, Chain A"/>
    <property type="match status" value="1"/>
</dbReference>
<dbReference type="InterPro" id="IPR037119">
    <property type="entry name" value="Haem_oxidase_HugZ-like_sf"/>
</dbReference>
<organism evidence="4 5">
    <name type="scientific">Helicobacter aurati</name>
    <dbReference type="NCBI Taxonomy" id="137778"/>
    <lineage>
        <taxon>Bacteria</taxon>
        <taxon>Pseudomonadati</taxon>
        <taxon>Campylobacterota</taxon>
        <taxon>Epsilonproteobacteria</taxon>
        <taxon>Campylobacterales</taxon>
        <taxon>Helicobacteraceae</taxon>
        <taxon>Helicobacter</taxon>
    </lineage>
</organism>
<evidence type="ECO:0000313" key="4">
    <source>
        <dbReference type="EMBL" id="RDU73407.1"/>
    </source>
</evidence>
<dbReference type="PANTHER" id="PTHR35176">
    <property type="entry name" value="HEME OXYGENASE HI_0854-RELATED"/>
    <property type="match status" value="1"/>
</dbReference>
<dbReference type="InterPro" id="IPR012349">
    <property type="entry name" value="Split_barrel_FMN-bd"/>
</dbReference>
<dbReference type="GO" id="GO:0016627">
    <property type="term" value="F:oxidoreductase activity, acting on the CH-CH group of donors"/>
    <property type="evidence" value="ECO:0007669"/>
    <property type="project" value="TreeGrafter"/>
</dbReference>
<proteinExistence type="predicted"/>
<dbReference type="AlphaFoldDB" id="A0A3D8J7D0"/>
<dbReference type="Gene3D" id="3.20.180.10">
    <property type="entry name" value="PNP-oxidase-like"/>
    <property type="match status" value="1"/>
</dbReference>
<keyword evidence="5" id="KW-1185">Reference proteome</keyword>
<name>A0A3D8J7D0_9HELI</name>
<evidence type="ECO:0000259" key="3">
    <source>
        <dbReference type="Pfam" id="PF10615"/>
    </source>
</evidence>
<evidence type="ECO:0000256" key="1">
    <source>
        <dbReference type="ARBA" id="ARBA00023002"/>
    </source>
</evidence>